<gene>
    <name evidence="6" type="ORF">FHU36_004238</name>
</gene>
<evidence type="ECO:0000313" key="7">
    <source>
        <dbReference type="Proteomes" id="UP000583800"/>
    </source>
</evidence>
<dbReference type="CDD" id="cd15831">
    <property type="entry name" value="BTAD"/>
    <property type="match status" value="1"/>
</dbReference>
<evidence type="ECO:0000256" key="3">
    <source>
        <dbReference type="PROSITE-ProRule" id="PRU01091"/>
    </source>
</evidence>
<dbReference type="SUPFAM" id="SSF46894">
    <property type="entry name" value="C-terminal effector domain of the bipartite response regulators"/>
    <property type="match status" value="1"/>
</dbReference>
<evidence type="ECO:0000256" key="2">
    <source>
        <dbReference type="ARBA" id="ARBA00023125"/>
    </source>
</evidence>
<dbReference type="EMBL" id="JACHJB010000002">
    <property type="protein sequence ID" value="MBB6347693.1"/>
    <property type="molecule type" value="Genomic_DNA"/>
</dbReference>
<dbReference type="Gene3D" id="1.25.40.10">
    <property type="entry name" value="Tetratricopeptide repeat domain"/>
    <property type="match status" value="2"/>
</dbReference>
<dbReference type="RefSeq" id="WP_185085595.1">
    <property type="nucleotide sequence ID" value="NZ_JACHJB010000002.1"/>
</dbReference>
<dbReference type="PRINTS" id="PR00364">
    <property type="entry name" value="DISEASERSIST"/>
</dbReference>
<keyword evidence="2 3" id="KW-0238">DNA-binding</keyword>
<feature type="DNA-binding region" description="OmpR/PhoB-type" evidence="3">
    <location>
        <begin position="1"/>
        <end position="99"/>
    </location>
</feature>
<protein>
    <submittedName>
        <fullName evidence="6">Putative ATPase/DNA-binding SARP family transcriptional activator</fullName>
    </submittedName>
</protein>
<name>A0A7X0C3V8_9ACTN</name>
<evidence type="ECO:0000256" key="1">
    <source>
        <dbReference type="ARBA" id="ARBA00005820"/>
    </source>
</evidence>
<dbReference type="GO" id="GO:0006355">
    <property type="term" value="P:regulation of DNA-templated transcription"/>
    <property type="evidence" value="ECO:0007669"/>
    <property type="project" value="InterPro"/>
</dbReference>
<feature type="domain" description="OmpR/PhoB-type" evidence="5">
    <location>
        <begin position="1"/>
        <end position="99"/>
    </location>
</feature>
<organism evidence="6 7">
    <name type="scientific">Nonomuraea muscovyensis</name>
    <dbReference type="NCBI Taxonomy" id="1124761"/>
    <lineage>
        <taxon>Bacteria</taxon>
        <taxon>Bacillati</taxon>
        <taxon>Actinomycetota</taxon>
        <taxon>Actinomycetes</taxon>
        <taxon>Streptosporangiales</taxon>
        <taxon>Streptosporangiaceae</taxon>
        <taxon>Nonomuraea</taxon>
    </lineage>
</organism>
<sequence>MAEVSIAVLGPMAATVAGRPVPLGGPRQRAVLAVLVAARGSAVSADRILHDVWEHDTNVSLGTLHAYVSTLRRALEPRRPAGAPAQVLITEGNGYRLRADRVRVDAETFTDLARQAEQALRERRHEVAARLLTEALALWRGEAYADFPDAGFPSAERARMEALRQAATENLYEARLALGDHAALVGDLDKHTRTHPFSERAWELLALALYRSGRQADALAALRQVRETLGRELGLDPGPSLRRLETAILAQHEQIAPRPDTRPRSGNLPNPLSRFVGRPGEPARIDALLAEHRLVTLTGPGGVGKTRLALESARRRNHADGPWLIELAELEDPTLLPAALAGVLGVLGAATCDRVADVLGDRDVLLVLDNGEHLLEAVREAARTLLARTPGVRVLATSREPLGLPGEVVYEVRPLPAEQGHELFLARAATNVPDWTPDASQDRLIRRLCHDLDGLPLAIELAAAQCRVLSLEQIVSGLDDRFTVLHNSADPGRHQTLWRTVSWSHTMLTPAEREVFHRLGVFASSFDLQAAAAVCDRPVYAELNALVRKSLVSAEAGTDPRRYRLLETIKLFARGHADARAGAAHRAWVLSEAEAAAPHLRGHRAGSYLARLHAQQPEHRLALSSAAQQGDGDYMLRLIGLLHWVWYRHGVVAEGLSWIAAALELGHDAGAELLGPVHLARSGLCYLAGDFGAATEAACRAAEAGATSGDTHVEVQALIHGALFDALGGAPDTLERSRTALTRARSAGARWLEAEALMVLGMLLRAEGRAGTARQRLTEAAAVAHECGHGFVRTSVDWMIMKIDLELGAHHRTLKQGVAMLTSLDDEGDVTSWLVCVHFLAAAFALTGDPTTGALLLGAATEHGSRIGFSPEEMDPVDARRQAAQVRAALPADAFDHWFERGRSLSRSDVRDVATTRHHAPPHV</sequence>
<dbReference type="InterPro" id="IPR001867">
    <property type="entry name" value="OmpR/PhoB-type_DNA-bd"/>
</dbReference>
<dbReference type="Gene3D" id="3.40.50.300">
    <property type="entry name" value="P-loop containing nucleotide triphosphate hydrolases"/>
    <property type="match status" value="1"/>
</dbReference>
<dbReference type="SUPFAM" id="SSF48452">
    <property type="entry name" value="TPR-like"/>
    <property type="match status" value="1"/>
</dbReference>
<dbReference type="Gene3D" id="1.10.10.10">
    <property type="entry name" value="Winged helix-like DNA-binding domain superfamily/Winged helix DNA-binding domain"/>
    <property type="match status" value="1"/>
</dbReference>
<dbReference type="GO" id="GO:0000160">
    <property type="term" value="P:phosphorelay signal transduction system"/>
    <property type="evidence" value="ECO:0007669"/>
    <property type="project" value="InterPro"/>
</dbReference>
<dbReference type="InterPro" id="IPR005158">
    <property type="entry name" value="BTAD"/>
</dbReference>
<evidence type="ECO:0000313" key="6">
    <source>
        <dbReference type="EMBL" id="MBB6347693.1"/>
    </source>
</evidence>
<dbReference type="SMART" id="SM00862">
    <property type="entry name" value="Trans_reg_C"/>
    <property type="match status" value="1"/>
</dbReference>
<reference evidence="6 7" key="1">
    <citation type="submission" date="2020-08" db="EMBL/GenBank/DDBJ databases">
        <title>Sequencing the genomes of 1000 actinobacteria strains.</title>
        <authorList>
            <person name="Klenk H.-P."/>
        </authorList>
    </citation>
    <scope>NUCLEOTIDE SEQUENCE [LARGE SCALE GENOMIC DNA]</scope>
    <source>
        <strain evidence="6 7">DSM 45913</strain>
    </source>
</reference>
<dbReference type="InterPro" id="IPR036388">
    <property type="entry name" value="WH-like_DNA-bd_sf"/>
</dbReference>
<comment type="caution">
    <text evidence="6">The sequence shown here is derived from an EMBL/GenBank/DDBJ whole genome shotgun (WGS) entry which is preliminary data.</text>
</comment>
<dbReference type="InterPro" id="IPR058852">
    <property type="entry name" value="HTH_77"/>
</dbReference>
<dbReference type="InterPro" id="IPR011990">
    <property type="entry name" value="TPR-like_helical_dom_sf"/>
</dbReference>
<evidence type="ECO:0000259" key="5">
    <source>
        <dbReference type="PROSITE" id="PS51755"/>
    </source>
</evidence>
<dbReference type="PANTHER" id="PTHR47691:SF3">
    <property type="entry name" value="HTH-TYPE TRANSCRIPTIONAL REGULATOR RV0890C-RELATED"/>
    <property type="match status" value="1"/>
</dbReference>
<dbReference type="Pfam" id="PF03704">
    <property type="entry name" value="BTAD"/>
    <property type="match status" value="1"/>
</dbReference>
<dbReference type="PANTHER" id="PTHR47691">
    <property type="entry name" value="REGULATOR-RELATED"/>
    <property type="match status" value="1"/>
</dbReference>
<dbReference type="Proteomes" id="UP000583800">
    <property type="component" value="Unassembled WGS sequence"/>
</dbReference>
<feature type="region of interest" description="Disordered" evidence="4">
    <location>
        <begin position="257"/>
        <end position="276"/>
    </location>
</feature>
<comment type="similarity">
    <text evidence="1">Belongs to the AfsR/DnrI/RedD regulatory family.</text>
</comment>
<dbReference type="InterPro" id="IPR027417">
    <property type="entry name" value="P-loop_NTPase"/>
</dbReference>
<keyword evidence="7" id="KW-1185">Reference proteome</keyword>
<dbReference type="Pfam" id="PF25872">
    <property type="entry name" value="HTH_77"/>
    <property type="match status" value="1"/>
</dbReference>
<dbReference type="GO" id="GO:0003677">
    <property type="term" value="F:DNA binding"/>
    <property type="evidence" value="ECO:0007669"/>
    <property type="project" value="UniProtKB-UniRule"/>
</dbReference>
<dbReference type="CDD" id="cd00383">
    <property type="entry name" value="trans_reg_C"/>
    <property type="match status" value="1"/>
</dbReference>
<evidence type="ECO:0000256" key="4">
    <source>
        <dbReference type="SAM" id="MobiDB-lite"/>
    </source>
</evidence>
<accession>A0A7X0C3V8</accession>
<proteinExistence type="inferred from homology"/>
<dbReference type="InterPro" id="IPR016032">
    <property type="entry name" value="Sig_transdc_resp-reg_C-effctor"/>
</dbReference>
<dbReference type="Pfam" id="PF00486">
    <property type="entry name" value="Trans_reg_C"/>
    <property type="match status" value="1"/>
</dbReference>
<dbReference type="SUPFAM" id="SSF52540">
    <property type="entry name" value="P-loop containing nucleoside triphosphate hydrolases"/>
    <property type="match status" value="1"/>
</dbReference>
<dbReference type="PROSITE" id="PS51755">
    <property type="entry name" value="OMPR_PHOB"/>
    <property type="match status" value="1"/>
</dbReference>
<dbReference type="AlphaFoldDB" id="A0A7X0C3V8"/>
<dbReference type="SMART" id="SM01043">
    <property type="entry name" value="BTAD"/>
    <property type="match status" value="1"/>
</dbReference>